<reference evidence="1 2" key="1">
    <citation type="submission" date="2018-05" db="EMBL/GenBank/DDBJ databases">
        <title>Abyssibacter profundi OUC007T gen. nov., sp. nov, a marine bacterium isolated from seawater of the Mariana Trench.</title>
        <authorList>
            <person name="Zhou S."/>
        </authorList>
    </citation>
    <scope>NUCLEOTIDE SEQUENCE [LARGE SCALE GENOMIC DNA]</scope>
    <source>
        <strain evidence="1 2">OUC007</strain>
    </source>
</reference>
<keyword evidence="2" id="KW-1185">Reference proteome</keyword>
<evidence type="ECO:0000313" key="1">
    <source>
        <dbReference type="EMBL" id="PWN56794.1"/>
    </source>
</evidence>
<organism evidence="1 2">
    <name type="scientific">Abyssibacter profundi</name>
    <dbReference type="NCBI Taxonomy" id="2182787"/>
    <lineage>
        <taxon>Bacteria</taxon>
        <taxon>Pseudomonadati</taxon>
        <taxon>Pseudomonadota</taxon>
        <taxon>Gammaproteobacteria</taxon>
        <taxon>Chromatiales</taxon>
        <taxon>Oceanococcaceae</taxon>
        <taxon>Abyssibacter</taxon>
    </lineage>
</organism>
<comment type="caution">
    <text evidence="1">The sequence shown here is derived from an EMBL/GenBank/DDBJ whole genome shotgun (WGS) entry which is preliminary data.</text>
</comment>
<dbReference type="Proteomes" id="UP000251800">
    <property type="component" value="Unassembled WGS sequence"/>
</dbReference>
<proteinExistence type="predicted"/>
<dbReference type="AlphaFoldDB" id="A0A363UN31"/>
<gene>
    <name evidence="1" type="ORF">DEH80_05040</name>
</gene>
<evidence type="ECO:0000313" key="2">
    <source>
        <dbReference type="Proteomes" id="UP000251800"/>
    </source>
</evidence>
<sequence length="343" mass="37881">MFAAAGLAVACWSYLSTEQWDQTLASLPDYPFETAYRQAFEAGRLSEAATILNAADDAGVMSGEAMAVYRQQLELRSESSAYLLTQTLDGAWTGRGESTPALLGALVSDLFVFGDIRDLLIQGVRQIKGEPTDPVIIALSALGLGLTVAPAVDGGAALLKLARRQAVLGERMGQRLRRMAQQPDGLRRLSAVARQTQQLARQTDPATALRLLRFMDHPSELALALRLTRRGGGGAFALELGGRRSLRLMKQWGPRGDEWLIRASRKGRQGIDWLAHGGRHALRSHPLLGVVKAVYKGHPQAVIARWLRRHAGALRWLVSAWCLLEWLGWWQRRRLRDTRRPSG</sequence>
<name>A0A363UN31_9GAMM</name>
<dbReference type="EMBL" id="QEQK01000004">
    <property type="protein sequence ID" value="PWN56794.1"/>
    <property type="molecule type" value="Genomic_DNA"/>
</dbReference>
<accession>A0A363UN31</accession>
<protein>
    <submittedName>
        <fullName evidence="1">Uncharacterized protein</fullName>
    </submittedName>
</protein>